<dbReference type="Gene3D" id="1.10.10.10">
    <property type="entry name" value="Winged helix-like DNA-binding domain superfamily/Winged helix DNA-binding domain"/>
    <property type="match status" value="1"/>
</dbReference>
<dbReference type="PROSITE" id="PS00374">
    <property type="entry name" value="MGMT"/>
    <property type="match status" value="1"/>
</dbReference>
<keyword evidence="5 8" id="KW-0227">DNA damage</keyword>
<dbReference type="InterPro" id="IPR001497">
    <property type="entry name" value="MethylDNA_cys_MeTrfase_AS"/>
</dbReference>
<dbReference type="InterPro" id="IPR036388">
    <property type="entry name" value="WH-like_DNA-bd_sf"/>
</dbReference>
<comment type="catalytic activity">
    <reaction evidence="1 8">
        <text>a 4-O-methyl-thymidine in DNA + L-cysteinyl-[protein] = a thymidine in DNA + S-methyl-L-cysteinyl-[protein]</text>
        <dbReference type="Rhea" id="RHEA:53428"/>
        <dbReference type="Rhea" id="RHEA-COMP:10131"/>
        <dbReference type="Rhea" id="RHEA-COMP:10132"/>
        <dbReference type="Rhea" id="RHEA-COMP:13555"/>
        <dbReference type="Rhea" id="RHEA-COMP:13556"/>
        <dbReference type="ChEBI" id="CHEBI:29950"/>
        <dbReference type="ChEBI" id="CHEBI:82612"/>
        <dbReference type="ChEBI" id="CHEBI:137386"/>
        <dbReference type="ChEBI" id="CHEBI:137387"/>
        <dbReference type="EC" id="2.1.1.63"/>
    </reaction>
</comment>
<comment type="function">
    <text evidence="8">Involved in the cellular defense against the biological effects of O6-methylguanine (O6-MeG) and O4-methylthymine (O4-MeT) in DNA. Repairs the methylated nucleobase in DNA by stoichiometrically transferring the methyl group to a cysteine residue in the enzyme. This is a suicide reaction: the enzyme is irreversibly inactivated.</text>
</comment>
<keyword evidence="6 8" id="KW-0234">DNA repair</keyword>
<comment type="similarity">
    <text evidence="8">Belongs to the MGMT family.</text>
</comment>
<dbReference type="InterPro" id="IPR008332">
    <property type="entry name" value="MethylG_MeTrfase_N"/>
</dbReference>
<dbReference type="GO" id="GO:0032259">
    <property type="term" value="P:methylation"/>
    <property type="evidence" value="ECO:0007669"/>
    <property type="project" value="UniProtKB-KW"/>
</dbReference>
<dbReference type="HAMAP" id="MF_00772">
    <property type="entry name" value="OGT"/>
    <property type="match status" value="1"/>
</dbReference>
<keyword evidence="12" id="KW-1185">Reference proteome</keyword>
<gene>
    <name evidence="11" type="ORF">STRPO_0841</name>
</gene>
<dbReference type="Gene3D" id="3.30.160.70">
    <property type="entry name" value="Methylated DNA-protein cysteine methyltransferase domain"/>
    <property type="match status" value="1"/>
</dbReference>
<evidence type="ECO:0000313" key="11">
    <source>
        <dbReference type="EMBL" id="EGJ26800.1"/>
    </source>
</evidence>
<dbReference type="InterPro" id="IPR023546">
    <property type="entry name" value="MGMT"/>
</dbReference>
<evidence type="ECO:0000256" key="1">
    <source>
        <dbReference type="ARBA" id="ARBA00001286"/>
    </source>
</evidence>
<evidence type="ECO:0000256" key="4">
    <source>
        <dbReference type="ARBA" id="ARBA00022679"/>
    </source>
</evidence>
<dbReference type="CDD" id="cd06445">
    <property type="entry name" value="ATase"/>
    <property type="match status" value="1"/>
</dbReference>
<dbReference type="EC" id="2.1.1.63" evidence="8"/>
<keyword evidence="4 8" id="KW-0808">Transferase</keyword>
<dbReference type="InterPro" id="IPR014048">
    <property type="entry name" value="MethylDNA_cys_MeTrfase_DNA-bd"/>
</dbReference>
<feature type="domain" description="Methylated-DNA-[protein]-cysteine S-methyltransferase DNA binding" evidence="9">
    <location>
        <begin position="93"/>
        <end position="171"/>
    </location>
</feature>
<dbReference type="PANTHER" id="PTHR10815">
    <property type="entry name" value="METHYLATED-DNA--PROTEIN-CYSTEINE METHYLTRANSFERASE"/>
    <property type="match status" value="1"/>
</dbReference>
<protein>
    <recommendedName>
        <fullName evidence="8">Methylated-DNA--protein-cysteine methyltransferase</fullName>
        <ecNumber evidence="8">2.1.1.63</ecNumber>
    </recommendedName>
    <alternativeName>
        <fullName evidence="8">6-O-methylguanine-DNA methyltransferase</fullName>
        <shortName evidence="8">MGMT</shortName>
    </alternativeName>
    <alternativeName>
        <fullName evidence="8">O-6-methylguanine-DNA-alkyltransferase</fullName>
    </alternativeName>
</protein>
<dbReference type="Pfam" id="PF01035">
    <property type="entry name" value="DNA_binding_1"/>
    <property type="match status" value="1"/>
</dbReference>
<evidence type="ECO:0000313" key="12">
    <source>
        <dbReference type="Proteomes" id="UP000005356"/>
    </source>
</evidence>
<dbReference type="InterPro" id="IPR036217">
    <property type="entry name" value="MethylDNA_cys_MeTrfase_DNAb"/>
</dbReference>
<comment type="caution">
    <text evidence="11">The sequence shown here is derived from an EMBL/GenBank/DDBJ whole genome shotgun (WGS) entry which is preliminary data.</text>
</comment>
<dbReference type="Proteomes" id="UP000005356">
    <property type="component" value="Unassembled WGS sequence"/>
</dbReference>
<dbReference type="PANTHER" id="PTHR10815:SF5">
    <property type="entry name" value="METHYLATED-DNA--PROTEIN-CYSTEINE METHYLTRANSFERASE"/>
    <property type="match status" value="1"/>
</dbReference>
<reference evidence="11 12" key="1">
    <citation type="journal article" date="2014" name="Int. J. Syst. Evol. Microbiol.">
        <title>Phylogenomics and the dynamic genome evolution of the genus Streptococcus.</title>
        <authorList>
            <consortium name="The Broad Institute Genome Sequencing Platform"/>
            <person name="Richards V.P."/>
            <person name="Palmer S.R."/>
            <person name="Pavinski Bitar P.D."/>
            <person name="Qin X."/>
            <person name="Weinstock G.M."/>
            <person name="Highlander S.K."/>
            <person name="Town C.D."/>
            <person name="Burne R.A."/>
            <person name="Stanhope M.J."/>
        </authorList>
    </citation>
    <scope>NUCLEOTIDE SEQUENCE [LARGE SCALE GENOMIC DNA]</scope>
    <source>
        <strain evidence="11 12">Jelinkova 176</strain>
    </source>
</reference>
<feature type="domain" description="Methylguanine DNA methyltransferase ribonuclease-like" evidence="10">
    <location>
        <begin position="21"/>
        <end position="78"/>
    </location>
</feature>
<dbReference type="SUPFAM" id="SSF53155">
    <property type="entry name" value="Methylated DNA-protein cysteine methyltransferase domain"/>
    <property type="match status" value="1"/>
</dbReference>
<dbReference type="InterPro" id="IPR036631">
    <property type="entry name" value="MGMT_N_sf"/>
</dbReference>
<dbReference type="SUPFAM" id="SSF46767">
    <property type="entry name" value="Methylated DNA-protein cysteine methyltransferase, C-terminal domain"/>
    <property type="match status" value="1"/>
</dbReference>
<dbReference type="GO" id="GO:0008168">
    <property type="term" value="F:methyltransferase activity"/>
    <property type="evidence" value="ECO:0007669"/>
    <property type="project" value="UniProtKB-KW"/>
</dbReference>
<keyword evidence="3 8" id="KW-0489">Methyltransferase</keyword>
<evidence type="ECO:0000256" key="7">
    <source>
        <dbReference type="ARBA" id="ARBA00049348"/>
    </source>
</evidence>
<dbReference type="EMBL" id="AEUU02000001">
    <property type="protein sequence ID" value="EGJ26800.1"/>
    <property type="molecule type" value="Genomic_DNA"/>
</dbReference>
<evidence type="ECO:0000256" key="3">
    <source>
        <dbReference type="ARBA" id="ARBA00022603"/>
    </source>
</evidence>
<evidence type="ECO:0000259" key="9">
    <source>
        <dbReference type="Pfam" id="PF01035"/>
    </source>
</evidence>
<sequence>MLRDKLKQGMVRKVMSLSKIIYHSPIGDMSLIADEVGLIGAWFQDQKYFEAGICEASQLQETVVLREACQWLDTYFYQTPPTKADFLSIKGSNFRQKVWRCLQEIPYGETRSYKEIAEMVNCASAQAVGGAVGHNPFSIFIPCHRVVGSDGQLTGYAGGLDKKIWLLEHEQGF</sequence>
<comment type="catalytic activity">
    <reaction evidence="7 8">
        <text>a 6-O-methyl-2'-deoxyguanosine in DNA + L-cysteinyl-[protein] = S-methyl-L-cysteinyl-[protein] + a 2'-deoxyguanosine in DNA</text>
        <dbReference type="Rhea" id="RHEA:24000"/>
        <dbReference type="Rhea" id="RHEA-COMP:10131"/>
        <dbReference type="Rhea" id="RHEA-COMP:10132"/>
        <dbReference type="Rhea" id="RHEA-COMP:11367"/>
        <dbReference type="Rhea" id="RHEA-COMP:11368"/>
        <dbReference type="ChEBI" id="CHEBI:29950"/>
        <dbReference type="ChEBI" id="CHEBI:82612"/>
        <dbReference type="ChEBI" id="CHEBI:85445"/>
        <dbReference type="ChEBI" id="CHEBI:85448"/>
        <dbReference type="EC" id="2.1.1.63"/>
    </reaction>
</comment>
<proteinExistence type="inferred from homology"/>
<dbReference type="NCBIfam" id="TIGR00589">
    <property type="entry name" value="ogt"/>
    <property type="match status" value="1"/>
</dbReference>
<dbReference type="Pfam" id="PF02870">
    <property type="entry name" value="Methyltransf_1N"/>
    <property type="match status" value="1"/>
</dbReference>
<comment type="miscellaneous">
    <text evidence="8">This enzyme catalyzes only one turnover and therefore is not strictly catalytic. According to one definition, an enzyme is a biocatalyst that acts repeatedly and over many reaction cycles.</text>
</comment>
<name>A0ABN0CU60_STRPO</name>
<evidence type="ECO:0000259" key="10">
    <source>
        <dbReference type="Pfam" id="PF02870"/>
    </source>
</evidence>
<comment type="subcellular location">
    <subcellularLocation>
        <location evidence="8">Cytoplasm</location>
    </subcellularLocation>
</comment>
<keyword evidence="2 8" id="KW-0963">Cytoplasm</keyword>
<evidence type="ECO:0000256" key="5">
    <source>
        <dbReference type="ARBA" id="ARBA00022763"/>
    </source>
</evidence>
<feature type="active site" description="Nucleophile; methyl group acceptor" evidence="8">
    <location>
        <position position="143"/>
    </location>
</feature>
<organism evidence="11 12">
    <name type="scientific">Streptococcus porcinus str. Jelinkova 176</name>
    <dbReference type="NCBI Taxonomy" id="873448"/>
    <lineage>
        <taxon>Bacteria</taxon>
        <taxon>Bacillati</taxon>
        <taxon>Bacillota</taxon>
        <taxon>Bacilli</taxon>
        <taxon>Lactobacillales</taxon>
        <taxon>Streptococcaceae</taxon>
        <taxon>Streptococcus</taxon>
    </lineage>
</organism>
<evidence type="ECO:0000256" key="2">
    <source>
        <dbReference type="ARBA" id="ARBA00022490"/>
    </source>
</evidence>
<evidence type="ECO:0000256" key="8">
    <source>
        <dbReference type="HAMAP-Rule" id="MF_00772"/>
    </source>
</evidence>
<accession>A0ABN0CU60</accession>
<evidence type="ECO:0000256" key="6">
    <source>
        <dbReference type="ARBA" id="ARBA00023204"/>
    </source>
</evidence>